<evidence type="ECO:0000313" key="3">
    <source>
        <dbReference type="EMBL" id="KAF9541482.1"/>
    </source>
</evidence>
<keyword evidence="4" id="KW-1185">Reference proteome</keyword>
<name>A0A9P6K164_9FUNG</name>
<dbReference type="Proteomes" id="UP000723463">
    <property type="component" value="Unassembled WGS sequence"/>
</dbReference>
<evidence type="ECO:0000256" key="2">
    <source>
        <dbReference type="SAM" id="Phobius"/>
    </source>
</evidence>
<keyword evidence="2" id="KW-0812">Transmembrane</keyword>
<protein>
    <submittedName>
        <fullName evidence="3">Uncharacterized protein</fullName>
    </submittedName>
</protein>
<sequence>MCSRAFLGVVLVQGMMLLQFYWNPYIWIRTPAIPFGIWTTSTLVHFGQLVSRVVFSTRGRISTVAVGSGGLPILQVSKKRLLLEILWLGLETCIGYLLTGGWAERQQLHQTIANLELMLLRVQDLKERTRRELEVGYELSAGIEVLEGCRREVRVYIRGTLGYFPEVVEVAEAIYLELTEAMGLIKMAWEADGRRRTMGEGDEEGQEVDGMITTSPVV</sequence>
<gene>
    <name evidence="3" type="ORF">EC957_003042</name>
</gene>
<keyword evidence="2" id="KW-1133">Transmembrane helix</keyword>
<dbReference type="EMBL" id="JAAAXW010000165">
    <property type="protein sequence ID" value="KAF9541482.1"/>
    <property type="molecule type" value="Genomic_DNA"/>
</dbReference>
<evidence type="ECO:0000256" key="1">
    <source>
        <dbReference type="SAM" id="MobiDB-lite"/>
    </source>
</evidence>
<proteinExistence type="predicted"/>
<accession>A0A9P6K164</accession>
<reference evidence="3" key="1">
    <citation type="journal article" date="2020" name="Fungal Divers.">
        <title>Resolving the Mortierellaceae phylogeny through synthesis of multi-gene phylogenetics and phylogenomics.</title>
        <authorList>
            <person name="Vandepol N."/>
            <person name="Liber J."/>
            <person name="Desiro A."/>
            <person name="Na H."/>
            <person name="Kennedy M."/>
            <person name="Barry K."/>
            <person name="Grigoriev I.V."/>
            <person name="Miller A.N."/>
            <person name="O'Donnell K."/>
            <person name="Stajich J.E."/>
            <person name="Bonito G."/>
        </authorList>
    </citation>
    <scope>NUCLEOTIDE SEQUENCE</scope>
    <source>
        <strain evidence="3">NRRL 2591</strain>
    </source>
</reference>
<feature type="region of interest" description="Disordered" evidence="1">
    <location>
        <begin position="196"/>
        <end position="218"/>
    </location>
</feature>
<keyword evidence="2" id="KW-0472">Membrane</keyword>
<evidence type="ECO:0000313" key="4">
    <source>
        <dbReference type="Proteomes" id="UP000723463"/>
    </source>
</evidence>
<dbReference type="AlphaFoldDB" id="A0A9P6K164"/>
<feature type="transmembrane region" description="Helical" evidence="2">
    <location>
        <begin position="5"/>
        <end position="23"/>
    </location>
</feature>
<comment type="caution">
    <text evidence="3">The sequence shown here is derived from an EMBL/GenBank/DDBJ whole genome shotgun (WGS) entry which is preliminary data.</text>
</comment>
<organism evidence="3 4">
    <name type="scientific">Mortierella hygrophila</name>
    <dbReference type="NCBI Taxonomy" id="979708"/>
    <lineage>
        <taxon>Eukaryota</taxon>
        <taxon>Fungi</taxon>
        <taxon>Fungi incertae sedis</taxon>
        <taxon>Mucoromycota</taxon>
        <taxon>Mortierellomycotina</taxon>
        <taxon>Mortierellomycetes</taxon>
        <taxon>Mortierellales</taxon>
        <taxon>Mortierellaceae</taxon>
        <taxon>Mortierella</taxon>
    </lineage>
</organism>